<evidence type="ECO:0000256" key="1">
    <source>
        <dbReference type="ARBA" id="ARBA00022490"/>
    </source>
</evidence>
<dbReference type="OrthoDB" id="9794483at2"/>
<keyword evidence="3 6" id="KW-0133">Cell shape</keyword>
<dbReference type="InterPro" id="IPR038008">
    <property type="entry name" value="Jag_KH"/>
</dbReference>
<dbReference type="EMBL" id="SWOV01000054">
    <property type="protein sequence ID" value="NFF89184.1"/>
    <property type="molecule type" value="Genomic_DNA"/>
</dbReference>
<reference evidence="11 12" key="1">
    <citation type="submission" date="2019-04" db="EMBL/GenBank/DDBJ databases">
        <title>Genome sequencing of Clostridium botulinum Groups I-IV and Clostridium butyricum.</title>
        <authorList>
            <person name="Brunt J."/>
            <person name="Van Vliet A.H.M."/>
            <person name="Stringer S.C."/>
            <person name="Carter A.T."/>
            <person name="Peck M.W."/>
        </authorList>
    </citation>
    <scope>NUCLEOTIDE SEQUENCE [LARGE SCALE GENOMIC DNA]</scope>
    <source>
        <strain evidence="9 12">1605</strain>
        <strain evidence="10 11">CB-K-33E</strain>
    </source>
</reference>
<evidence type="ECO:0000259" key="8">
    <source>
        <dbReference type="PROSITE" id="PS51061"/>
    </source>
</evidence>
<dbReference type="InterPro" id="IPR034079">
    <property type="entry name" value="R3H_KhpB"/>
</dbReference>
<gene>
    <name evidence="6" type="primary">khpB</name>
    <name evidence="6" type="synonym">eloR</name>
    <name evidence="9" type="ORF">FC774_15115</name>
    <name evidence="10" type="ORF">FDB51_17395</name>
</gene>
<dbReference type="GO" id="GO:0009252">
    <property type="term" value="P:peptidoglycan biosynthetic process"/>
    <property type="evidence" value="ECO:0007669"/>
    <property type="project" value="UniProtKB-UniRule"/>
</dbReference>
<comment type="subcellular location">
    <subcellularLocation>
        <location evidence="6">Cytoplasm</location>
    </subcellularLocation>
</comment>
<dbReference type="Pfam" id="PF14804">
    <property type="entry name" value="Jag_N"/>
    <property type="match status" value="1"/>
</dbReference>
<dbReference type="HAMAP" id="MF_00867">
    <property type="entry name" value="KhpB"/>
    <property type="match status" value="1"/>
</dbReference>
<evidence type="ECO:0000313" key="10">
    <source>
        <dbReference type="EMBL" id="NFN36844.1"/>
    </source>
</evidence>
<feature type="domain" description="R3H" evidence="8">
    <location>
        <begin position="141"/>
        <end position="207"/>
    </location>
</feature>
<dbReference type="PROSITE" id="PS51061">
    <property type="entry name" value="R3H"/>
    <property type="match status" value="1"/>
</dbReference>
<dbReference type="EMBL" id="SWVK01000035">
    <property type="protein sequence ID" value="NFN36844.1"/>
    <property type="molecule type" value="Genomic_DNA"/>
</dbReference>
<dbReference type="CDD" id="cd02644">
    <property type="entry name" value="R3H_jag"/>
    <property type="match status" value="1"/>
</dbReference>
<dbReference type="InterPro" id="IPR004044">
    <property type="entry name" value="KH_dom_type_2"/>
</dbReference>
<dbReference type="SMART" id="SM01245">
    <property type="entry name" value="Jag_N"/>
    <property type="match status" value="1"/>
</dbReference>
<protein>
    <recommendedName>
        <fullName evidence="6">RNA-binding protein KhpB</fullName>
    </recommendedName>
    <alternativeName>
        <fullName evidence="6">RNA-binding protein EloR</fullName>
    </alternativeName>
</protein>
<evidence type="ECO:0000256" key="3">
    <source>
        <dbReference type="ARBA" id="ARBA00022960"/>
    </source>
</evidence>
<dbReference type="SMART" id="SM00393">
    <property type="entry name" value="R3H"/>
    <property type="match status" value="1"/>
</dbReference>
<evidence type="ECO:0000313" key="9">
    <source>
        <dbReference type="EMBL" id="NFF89184.1"/>
    </source>
</evidence>
<dbReference type="Gene3D" id="3.30.30.80">
    <property type="entry name" value="probable RNA-binding protein from clostridium symbiosum atcc 14940"/>
    <property type="match status" value="1"/>
</dbReference>
<dbReference type="GO" id="GO:0003723">
    <property type="term" value="F:RNA binding"/>
    <property type="evidence" value="ECO:0007669"/>
    <property type="project" value="UniProtKB-UniRule"/>
</dbReference>
<dbReference type="Proteomes" id="UP000473681">
    <property type="component" value="Unassembled WGS sequence"/>
</dbReference>
<evidence type="ECO:0000256" key="6">
    <source>
        <dbReference type="HAMAP-Rule" id="MF_00867"/>
    </source>
</evidence>
<dbReference type="SUPFAM" id="SSF82708">
    <property type="entry name" value="R3H domain"/>
    <property type="match status" value="1"/>
</dbReference>
<dbReference type="RefSeq" id="WP_012451258.1">
    <property type="nucleotide sequence ID" value="NZ_CP010520.1"/>
</dbReference>
<dbReference type="InterPro" id="IPR001374">
    <property type="entry name" value="R3H_dom"/>
</dbReference>
<evidence type="ECO:0000313" key="12">
    <source>
        <dbReference type="Proteomes" id="UP000476820"/>
    </source>
</evidence>
<keyword evidence="1 6" id="KW-0963">Cytoplasm</keyword>
<evidence type="ECO:0000256" key="4">
    <source>
        <dbReference type="ARBA" id="ARBA00023186"/>
    </source>
</evidence>
<evidence type="ECO:0000256" key="5">
    <source>
        <dbReference type="ARBA" id="ARBA00023316"/>
    </source>
</evidence>
<dbReference type="GO" id="GO:0008360">
    <property type="term" value="P:regulation of cell shape"/>
    <property type="evidence" value="ECO:0007669"/>
    <property type="project" value="UniProtKB-KW"/>
</dbReference>
<dbReference type="Pfam" id="PF13083">
    <property type="entry name" value="KH_KhpA-B"/>
    <property type="match status" value="1"/>
</dbReference>
<dbReference type="PANTHER" id="PTHR35800">
    <property type="entry name" value="PROTEIN JAG"/>
    <property type="match status" value="1"/>
</dbReference>
<dbReference type="Proteomes" id="UP000476820">
    <property type="component" value="Unassembled WGS sequence"/>
</dbReference>
<dbReference type="NCBIfam" id="NF041568">
    <property type="entry name" value="Jag_EloR"/>
    <property type="match status" value="1"/>
</dbReference>
<dbReference type="InterPro" id="IPR036867">
    <property type="entry name" value="R3H_dom_sf"/>
</dbReference>
<dbReference type="InterPro" id="IPR015946">
    <property type="entry name" value="KH_dom-like_a/b"/>
</dbReference>
<dbReference type="Gene3D" id="3.30.1370.50">
    <property type="entry name" value="R3H-like domain"/>
    <property type="match status" value="1"/>
</dbReference>
<feature type="domain" description="KH type-2" evidence="7">
    <location>
        <begin position="64"/>
        <end position="140"/>
    </location>
</feature>
<dbReference type="InterPro" id="IPR038247">
    <property type="entry name" value="Jag_N_dom_sf"/>
</dbReference>
<dbReference type="Gene3D" id="3.30.300.20">
    <property type="match status" value="1"/>
</dbReference>
<keyword evidence="2 6" id="KW-0694">RNA-binding</keyword>
<dbReference type="InterPro" id="IPR039247">
    <property type="entry name" value="KhpB"/>
</dbReference>
<dbReference type="GO" id="GO:0005737">
    <property type="term" value="C:cytoplasm"/>
    <property type="evidence" value="ECO:0007669"/>
    <property type="project" value="UniProtKB-SubCell"/>
</dbReference>
<comment type="domain">
    <text evidence="6">Has an N-terminal Jag-N domain and 2 RNA-binding domains (KH and R3H).</text>
</comment>
<dbReference type="AlphaFoldDB" id="A0A0C2N5H8"/>
<comment type="subunit">
    <text evidence="6">Forms a complex with KhpA.</text>
</comment>
<accession>A0A0C2N5H8</accession>
<dbReference type="Pfam" id="PF01424">
    <property type="entry name" value="R3H"/>
    <property type="match status" value="1"/>
</dbReference>
<comment type="similarity">
    <text evidence="6">Belongs to the KhpB RNA-binding protein family.</text>
</comment>
<comment type="caution">
    <text evidence="9">The sequence shown here is derived from an EMBL/GenBank/DDBJ whole genome shotgun (WGS) entry which is preliminary data.</text>
</comment>
<evidence type="ECO:0000256" key="2">
    <source>
        <dbReference type="ARBA" id="ARBA00022884"/>
    </source>
</evidence>
<organism evidence="9 12">
    <name type="scientific">Clostridium botulinum</name>
    <dbReference type="NCBI Taxonomy" id="1491"/>
    <lineage>
        <taxon>Bacteria</taxon>
        <taxon>Bacillati</taxon>
        <taxon>Bacillota</taxon>
        <taxon>Clostridia</taxon>
        <taxon>Eubacteriales</taxon>
        <taxon>Clostridiaceae</taxon>
        <taxon>Clostridium</taxon>
    </lineage>
</organism>
<dbReference type="PROSITE" id="PS50823">
    <property type="entry name" value="KH_TYPE_2"/>
    <property type="match status" value="1"/>
</dbReference>
<dbReference type="CDD" id="cd02414">
    <property type="entry name" value="KH-II_Jag"/>
    <property type="match status" value="1"/>
</dbReference>
<comment type="function">
    <text evidence="6">A probable RNA chaperone. Forms a complex with KhpA which binds to cellular RNA and controls its expression. Plays a role in peptidoglycan (PG) homeostasis and cell length regulation.</text>
</comment>
<evidence type="ECO:0000259" key="7">
    <source>
        <dbReference type="PROSITE" id="PS50823"/>
    </source>
</evidence>
<proteinExistence type="inferred from homology"/>
<keyword evidence="4 6" id="KW-0143">Chaperone</keyword>
<dbReference type="PANTHER" id="PTHR35800:SF1">
    <property type="entry name" value="RNA-BINDING PROTEIN KHPB"/>
    <property type="match status" value="1"/>
</dbReference>
<name>A0A0C2N5H8_CLOBO</name>
<feature type="region of interest" description="Jag_N domain" evidence="6">
    <location>
        <begin position="5"/>
        <end position="55"/>
    </location>
</feature>
<dbReference type="InterPro" id="IPR032782">
    <property type="entry name" value="KhpB_N"/>
</dbReference>
<dbReference type="GO" id="GO:0071555">
    <property type="term" value="P:cell wall organization"/>
    <property type="evidence" value="ECO:0007669"/>
    <property type="project" value="UniProtKB-KW"/>
</dbReference>
<sequence length="208" mass="24015">MRSVELEGKNVEEALNKALIELNTTKDMVNIEVLEHGSKGLFGFFNAKRAKIKVTLKYNYIDDIRNFIDKILDSMSIKAVIDINEQDDVINVSLSGDKLGLLIGYRGETLDSLQCLISLMINKDSSIQYKRIVLDIENYRKKREETLKNVAKKTAEKVKRTGRLFRLEPMNPYERRIIHSALQDNSFVNTYSEGKEPFRRVVVELKKN</sequence>
<evidence type="ECO:0000313" key="11">
    <source>
        <dbReference type="Proteomes" id="UP000473681"/>
    </source>
</evidence>
<keyword evidence="5 6" id="KW-0961">Cell wall biogenesis/degradation</keyword>